<dbReference type="PROSITE" id="PS51668">
    <property type="entry name" value="TSAA_2"/>
    <property type="match status" value="1"/>
</dbReference>
<feature type="domain" description="TsaA-like" evidence="3">
    <location>
        <begin position="4"/>
        <end position="135"/>
    </location>
</feature>
<comment type="similarity">
    <text evidence="2">Belongs to the tRNA methyltransferase O family.</text>
</comment>
<dbReference type="eggNOG" id="COG1720">
    <property type="taxonomic scope" value="Bacteria"/>
</dbReference>
<evidence type="ECO:0000313" key="5">
    <source>
        <dbReference type="Proteomes" id="UP000000647"/>
    </source>
</evidence>
<gene>
    <name evidence="4" type="ordered locus">Hhal_0552</name>
</gene>
<dbReference type="AlphaFoldDB" id="A1WUH6"/>
<dbReference type="InterPro" id="IPR036414">
    <property type="entry name" value="YaeB_N_sf"/>
</dbReference>
<dbReference type="SUPFAM" id="SSF118196">
    <property type="entry name" value="YaeB-like"/>
    <property type="match status" value="1"/>
</dbReference>
<dbReference type="PANTHER" id="PTHR12818">
    <property type="entry name" value="TRNA (ADENINE(37)-N6)-METHYLTRANSFERASE"/>
    <property type="match status" value="1"/>
</dbReference>
<dbReference type="Gene3D" id="2.40.30.70">
    <property type="entry name" value="YaeB-like"/>
    <property type="match status" value="1"/>
</dbReference>
<proteinExistence type="inferred from homology"/>
<keyword evidence="1" id="KW-0949">S-adenosyl-L-methionine</keyword>
<dbReference type="InterPro" id="IPR023368">
    <property type="entry name" value="UPF0066_cons_site"/>
</dbReference>
<name>A1WUH6_HALHL</name>
<reference evidence="4 5" key="2">
    <citation type="journal article" date="2013" name="Stand. Genomic Sci.">
        <title>Complete genome sequence of Halorhodospira halophila SL1.</title>
        <authorList>
            <person name="Challacombe J.F."/>
            <person name="Majid S."/>
            <person name="Deole R."/>
            <person name="Brettin T.S."/>
            <person name="Bruce D."/>
            <person name="Delano S.F."/>
            <person name="Detter J.C."/>
            <person name="Gleasner C.D."/>
            <person name="Han C.S."/>
            <person name="Misra M."/>
            <person name="Reitenga K.G."/>
            <person name="Mikhailova N."/>
            <person name="Woyke T."/>
            <person name="Pitluck S."/>
            <person name="Nolan M."/>
            <person name="Land M.L."/>
            <person name="Saunders E."/>
            <person name="Tapia R."/>
            <person name="Lapidus A."/>
            <person name="Ivanova N."/>
            <person name="Hoff W.D."/>
        </authorList>
    </citation>
    <scope>NUCLEOTIDE SEQUENCE [LARGE SCALE GENOMIC DNA]</scope>
    <source>
        <strain evidence="5">DSM 244 / SL1</strain>
    </source>
</reference>
<dbReference type="PANTHER" id="PTHR12818:SF0">
    <property type="entry name" value="TRNA (ADENINE(37)-N6)-METHYLTRANSFERASE"/>
    <property type="match status" value="1"/>
</dbReference>
<dbReference type="InterPro" id="IPR023370">
    <property type="entry name" value="TrmO-like_N"/>
</dbReference>
<protein>
    <recommendedName>
        <fullName evidence="3">TsaA-like domain-containing protein</fullName>
    </recommendedName>
</protein>
<evidence type="ECO:0000256" key="1">
    <source>
        <dbReference type="ARBA" id="ARBA00022691"/>
    </source>
</evidence>
<accession>A1WUH6</accession>
<dbReference type="PROSITE" id="PS01318">
    <property type="entry name" value="TSAA_1"/>
    <property type="match status" value="1"/>
</dbReference>
<dbReference type="RefSeq" id="WP_011813361.1">
    <property type="nucleotide sequence ID" value="NC_008789.1"/>
</dbReference>
<dbReference type="Proteomes" id="UP000000647">
    <property type="component" value="Chromosome"/>
</dbReference>
<dbReference type="EMBL" id="CP000544">
    <property type="protein sequence ID" value="ABM61338.1"/>
    <property type="molecule type" value="Genomic_DNA"/>
</dbReference>
<sequence>MIEMQPIGVIRTPHTERRGMPVQPSGAADHTGEVEVDPAYAAGLKDLDGFSHITLIFLFDRSEGYELEVVPFLDDRPHGVFATRAPRRPNPIGLSTVRLEGVRGNILDIRGPDMLDGTPLLDIKPCTPELGPEEPVRRGWLDEARARFADGRSDERFQGGEA</sequence>
<dbReference type="KEGG" id="hha:Hhal_0552"/>
<evidence type="ECO:0000313" key="4">
    <source>
        <dbReference type="EMBL" id="ABM61338.1"/>
    </source>
</evidence>
<dbReference type="HOGENOM" id="CLU_013458_2_0_6"/>
<evidence type="ECO:0000259" key="3">
    <source>
        <dbReference type="PROSITE" id="PS51668"/>
    </source>
</evidence>
<dbReference type="InterPro" id="IPR040372">
    <property type="entry name" value="YaeB-like"/>
</dbReference>
<dbReference type="OrthoDB" id="9804309at2"/>
<dbReference type="CDD" id="cd09281">
    <property type="entry name" value="UPF0066"/>
    <property type="match status" value="1"/>
</dbReference>
<dbReference type="Pfam" id="PF01980">
    <property type="entry name" value="TrmO_N"/>
    <property type="match status" value="1"/>
</dbReference>
<dbReference type="STRING" id="349124.Hhal_0552"/>
<dbReference type="NCBIfam" id="TIGR00104">
    <property type="entry name" value="tRNA_TsaA"/>
    <property type="match status" value="1"/>
</dbReference>
<evidence type="ECO:0000256" key="2">
    <source>
        <dbReference type="ARBA" id="ARBA00033753"/>
    </source>
</evidence>
<organism evidence="4 5">
    <name type="scientific">Halorhodospira halophila (strain DSM 244 / SL1)</name>
    <name type="common">Ectothiorhodospira halophila (strain DSM 244 / SL1)</name>
    <dbReference type="NCBI Taxonomy" id="349124"/>
    <lineage>
        <taxon>Bacteria</taxon>
        <taxon>Pseudomonadati</taxon>
        <taxon>Pseudomonadota</taxon>
        <taxon>Gammaproteobacteria</taxon>
        <taxon>Chromatiales</taxon>
        <taxon>Ectothiorhodospiraceae</taxon>
        <taxon>Halorhodospira</taxon>
    </lineage>
</organism>
<dbReference type="InterPro" id="IPR036413">
    <property type="entry name" value="YaeB-like_sf"/>
</dbReference>
<reference evidence="5" key="1">
    <citation type="submission" date="2006-12" db="EMBL/GenBank/DDBJ databases">
        <title>Complete sequence of Halorhodospira halophila SL1.</title>
        <authorList>
            <consortium name="US DOE Joint Genome Institute"/>
            <person name="Copeland A."/>
            <person name="Lucas S."/>
            <person name="Lapidus A."/>
            <person name="Barry K."/>
            <person name="Detter J.C."/>
            <person name="Glavina del Rio T."/>
            <person name="Hammon N."/>
            <person name="Israni S."/>
            <person name="Dalin E."/>
            <person name="Tice H."/>
            <person name="Pitluck S."/>
            <person name="Saunders E."/>
            <person name="Brettin T."/>
            <person name="Bruce D."/>
            <person name="Han C."/>
            <person name="Tapia R."/>
            <person name="Schmutz J."/>
            <person name="Larimer F."/>
            <person name="Land M."/>
            <person name="Hauser L."/>
            <person name="Kyrpides N."/>
            <person name="Mikhailova N."/>
            <person name="Hoff W."/>
            <person name="Richardson P."/>
        </authorList>
    </citation>
    <scope>NUCLEOTIDE SEQUENCE [LARGE SCALE GENOMIC DNA]</scope>
    <source>
        <strain evidence="5">DSM 244 / SL1</strain>
    </source>
</reference>
<keyword evidence="5" id="KW-1185">Reference proteome</keyword>